<dbReference type="Proteomes" id="UP000198634">
    <property type="component" value="Unassembled WGS sequence"/>
</dbReference>
<keyword evidence="6 9" id="KW-1133">Transmembrane helix</keyword>
<evidence type="ECO:0000313" key="11">
    <source>
        <dbReference type="Proteomes" id="UP000198634"/>
    </source>
</evidence>
<keyword evidence="5 9" id="KW-0812">Transmembrane</keyword>
<organism evidence="10 11">
    <name type="scientific">Thalassovita taeanensis</name>
    <dbReference type="NCBI Taxonomy" id="657014"/>
    <lineage>
        <taxon>Bacteria</taxon>
        <taxon>Pseudomonadati</taxon>
        <taxon>Pseudomonadota</taxon>
        <taxon>Alphaproteobacteria</taxon>
        <taxon>Rhodobacterales</taxon>
        <taxon>Roseobacteraceae</taxon>
        <taxon>Thalassovita</taxon>
    </lineage>
</organism>
<feature type="transmembrane region" description="Helical" evidence="9">
    <location>
        <begin position="201"/>
        <end position="222"/>
    </location>
</feature>
<evidence type="ECO:0000256" key="5">
    <source>
        <dbReference type="ARBA" id="ARBA00022692"/>
    </source>
</evidence>
<evidence type="ECO:0000256" key="2">
    <source>
        <dbReference type="ARBA" id="ARBA00022448"/>
    </source>
</evidence>
<keyword evidence="11" id="KW-1185">Reference proteome</keyword>
<comment type="similarity">
    <text evidence="8">Belongs to the TsuA/YedE (TC 9.B.102) family.</text>
</comment>
<dbReference type="InterPro" id="IPR007272">
    <property type="entry name" value="Sulf_transp_TsuA/YedE"/>
</dbReference>
<evidence type="ECO:0000256" key="7">
    <source>
        <dbReference type="ARBA" id="ARBA00023136"/>
    </source>
</evidence>
<dbReference type="EMBL" id="FOEP01000020">
    <property type="protein sequence ID" value="SER01859.1"/>
    <property type="molecule type" value="Genomic_DNA"/>
</dbReference>
<evidence type="ECO:0000256" key="8">
    <source>
        <dbReference type="ARBA" id="ARBA00035655"/>
    </source>
</evidence>
<feature type="transmembrane region" description="Helical" evidence="9">
    <location>
        <begin position="296"/>
        <end position="316"/>
    </location>
</feature>
<evidence type="ECO:0000256" key="4">
    <source>
        <dbReference type="ARBA" id="ARBA00022519"/>
    </source>
</evidence>
<evidence type="ECO:0000256" key="3">
    <source>
        <dbReference type="ARBA" id="ARBA00022475"/>
    </source>
</evidence>
<accession>A0A1H9KS49</accession>
<dbReference type="PANTHER" id="PTHR30574">
    <property type="entry name" value="INNER MEMBRANE PROTEIN YEDE"/>
    <property type="match status" value="1"/>
</dbReference>
<feature type="transmembrane region" description="Helical" evidence="9">
    <location>
        <begin position="84"/>
        <end position="109"/>
    </location>
</feature>
<dbReference type="AlphaFoldDB" id="A0A1H9KS49"/>
<evidence type="ECO:0000256" key="6">
    <source>
        <dbReference type="ARBA" id="ARBA00022989"/>
    </source>
</evidence>
<feature type="transmembrane region" description="Helical" evidence="9">
    <location>
        <begin position="254"/>
        <end position="275"/>
    </location>
</feature>
<name>A0A1H9KS49_9RHOB</name>
<feature type="transmembrane region" description="Helical" evidence="9">
    <location>
        <begin position="12"/>
        <end position="30"/>
    </location>
</feature>
<proteinExistence type="inferred from homology"/>
<protein>
    <submittedName>
        <fullName evidence="10">Uncharacterized protein</fullName>
    </submittedName>
</protein>
<sequence length="352" mass="36550">MLEYLSDEMRVALVGLFGGVLLGLAARLGRFCTMGAIEDLLYGGSDRRMRMWALAIGVAVLGSFGLSAMGLLHTESSYYLSIRWMPMASILGGLMFGYGMALSGNCGYGSIARLGGGDMRAFVIVLVMGVSAYVVLSGPLAHLRVTLFPQQDVINDLPPGLAHLLSSWTGLPLSGIGMVIGAAIIAAALTSRGFLTDGKSLFWSVVVGIAITSGWVGSTWVASTGFSDVPVVSHSFSAPVGETLLWAMTASARAPSFAVGSVLGVVLGAFIGSLMKGHFRWEACEDPRELRRQITGAALMGAGAVLALGCTVGQGLSAFSVLAFSAPVTFLAIFAGAAIGLRQLIEGFQPAE</sequence>
<evidence type="ECO:0000256" key="1">
    <source>
        <dbReference type="ARBA" id="ARBA00004429"/>
    </source>
</evidence>
<evidence type="ECO:0000313" key="10">
    <source>
        <dbReference type="EMBL" id="SER01859.1"/>
    </source>
</evidence>
<feature type="transmembrane region" description="Helical" evidence="9">
    <location>
        <begin position="51"/>
        <end position="72"/>
    </location>
</feature>
<reference evidence="10 11" key="1">
    <citation type="submission" date="2016-10" db="EMBL/GenBank/DDBJ databases">
        <authorList>
            <person name="de Groot N.N."/>
        </authorList>
    </citation>
    <scope>NUCLEOTIDE SEQUENCE [LARGE SCALE GENOMIC DNA]</scope>
    <source>
        <strain evidence="10 11">DSM 22007</strain>
    </source>
</reference>
<feature type="transmembrane region" description="Helical" evidence="9">
    <location>
        <begin position="322"/>
        <end position="341"/>
    </location>
</feature>
<keyword evidence="7 9" id="KW-0472">Membrane</keyword>
<dbReference type="GO" id="GO:0005886">
    <property type="term" value="C:plasma membrane"/>
    <property type="evidence" value="ECO:0007669"/>
    <property type="project" value="UniProtKB-SubCell"/>
</dbReference>
<dbReference type="Pfam" id="PF04143">
    <property type="entry name" value="Sulf_transp"/>
    <property type="match status" value="1"/>
</dbReference>
<evidence type="ECO:0000256" key="9">
    <source>
        <dbReference type="SAM" id="Phobius"/>
    </source>
</evidence>
<keyword evidence="2" id="KW-0813">Transport</keyword>
<dbReference type="OrthoDB" id="7984363at2"/>
<dbReference type="PANTHER" id="PTHR30574:SF1">
    <property type="entry name" value="SULPHUR TRANSPORT DOMAIN-CONTAINING PROTEIN"/>
    <property type="match status" value="1"/>
</dbReference>
<dbReference type="RefSeq" id="WP_090271274.1">
    <property type="nucleotide sequence ID" value="NZ_FOEP01000020.1"/>
</dbReference>
<keyword evidence="3" id="KW-1003">Cell membrane</keyword>
<gene>
    <name evidence="10" type="ORF">SAMN04488092_12027</name>
</gene>
<keyword evidence="4" id="KW-0997">Cell inner membrane</keyword>
<dbReference type="STRING" id="657014.SAMN04488092_12027"/>
<feature type="transmembrane region" description="Helical" evidence="9">
    <location>
        <begin position="161"/>
        <end position="189"/>
    </location>
</feature>
<comment type="subcellular location">
    <subcellularLocation>
        <location evidence="1">Cell inner membrane</location>
        <topology evidence="1">Multi-pass membrane protein</topology>
    </subcellularLocation>
</comment>
<feature type="transmembrane region" description="Helical" evidence="9">
    <location>
        <begin position="121"/>
        <end position="141"/>
    </location>
</feature>